<proteinExistence type="predicted"/>
<evidence type="ECO:0000256" key="1">
    <source>
        <dbReference type="SAM" id="Phobius"/>
    </source>
</evidence>
<dbReference type="RefSeq" id="WP_005287651.1">
    <property type="nucleotide sequence ID" value="NZ_CM000961.1"/>
</dbReference>
<evidence type="ECO:0000313" key="4">
    <source>
        <dbReference type="EMBL" id="EFK55314.1"/>
    </source>
</evidence>
<dbReference type="Pfam" id="PF18957">
    <property type="entry name" value="RibLong"/>
    <property type="match status" value="2"/>
</dbReference>
<evidence type="ECO:0000313" key="5">
    <source>
        <dbReference type="Proteomes" id="UP000004208"/>
    </source>
</evidence>
<dbReference type="HOGENOM" id="CLU_741271_0_0_11"/>
<gene>
    <name evidence="4" type="ORF">HMPREF0291_10572</name>
</gene>
<sequence length="373" mass="39120">MKITMRAIALVSATALVGAGISAPTAPIATAQTTAGKAPVGGLTWPDAETGFGGEVRIVPQGTPEGDYQFSVQPEYAGFKFSVDSAGVVTVKAPVNKENNSQKRIEFPVTVKTRAGRHVGFYQATVTAQQKLNEHKAVWESVTMRGNETATARQTASLPAGTSFKIRHDLNPQLRNTVEATINHKGDVTVKPKGNLLPGRFTVAVEVWFPNGNTQLETLYFTISEQGQWQRDNATITYPTVTIPANKAGSAAPTKKNVPAGTTFALGEVPSGWTASVDRSTGVVTAKAPANSGRGARVKFSVMATFPDNSKKASQIRFTVGESSRTTPNQTGPTLGNGSSGAGILLGALALLGAAGAAIFAFMQNNGGFRLPF</sequence>
<name>D7WBT3_9CORY</name>
<reference evidence="4" key="1">
    <citation type="submission" date="2010-06" db="EMBL/GenBank/DDBJ databases">
        <authorList>
            <person name="Muzny D."/>
            <person name="Qin X."/>
            <person name="Buhay C."/>
            <person name="Dugan-Rocha S."/>
            <person name="Ding Y."/>
            <person name="Chen G."/>
            <person name="Hawes A."/>
            <person name="Holder M."/>
            <person name="Jhangiani S."/>
            <person name="Johnson A."/>
            <person name="Khan Z."/>
            <person name="Li Z."/>
            <person name="Liu W."/>
            <person name="Liu X."/>
            <person name="Perez L."/>
            <person name="Shen H."/>
            <person name="Wang Q."/>
            <person name="Watt J."/>
            <person name="Xi L."/>
            <person name="Xin Y."/>
            <person name="Zhou J."/>
            <person name="Deng J."/>
            <person name="Jiang H."/>
            <person name="Liu Y."/>
            <person name="Qu J."/>
            <person name="Song X.-Z."/>
            <person name="Zhang L."/>
            <person name="Villasana D."/>
            <person name="Johnson A."/>
            <person name="Liu J."/>
            <person name="Liyanage D."/>
            <person name="Lorensuhewa L."/>
            <person name="Robinson T."/>
            <person name="Song A."/>
            <person name="Song B.-B."/>
            <person name="Dinh H."/>
            <person name="Thornton R."/>
            <person name="Coyle M."/>
            <person name="Francisco L."/>
            <person name="Jackson L."/>
            <person name="Javaid M."/>
            <person name="Korchina V."/>
            <person name="Kovar C."/>
            <person name="Mata R."/>
            <person name="Mathew T."/>
            <person name="Ngo R."/>
            <person name="Nguyen L."/>
            <person name="Nguyen N."/>
            <person name="Okwuonu G."/>
            <person name="Ongeri F."/>
            <person name="Pham C."/>
            <person name="Simmons D."/>
            <person name="Wilczek-Boney K."/>
            <person name="Hale W."/>
            <person name="Jakkamsetti A."/>
            <person name="Pham P."/>
            <person name="Ruth R."/>
            <person name="San Lucas F."/>
            <person name="Warren J."/>
            <person name="Zhang J."/>
            <person name="Zhao Z."/>
            <person name="Zhou C."/>
            <person name="Zhu D."/>
            <person name="Lee S."/>
            <person name="Bess C."/>
            <person name="Blankenburg K."/>
            <person name="Forbes L."/>
            <person name="Fu Q."/>
            <person name="Gubbala S."/>
            <person name="Hirani K."/>
            <person name="Jayaseelan J.C."/>
            <person name="Lara F."/>
            <person name="Munidasa M."/>
            <person name="Palculict T."/>
            <person name="Patil S."/>
            <person name="Pu L.-L."/>
            <person name="Saada N."/>
            <person name="Tang L."/>
            <person name="Weissenberger G."/>
            <person name="Zhu Y."/>
            <person name="Hemphill L."/>
            <person name="Shang Y."/>
            <person name="Youmans B."/>
            <person name="Ayvaz T."/>
            <person name="Ross M."/>
            <person name="Santibanez J."/>
            <person name="Aqrawi P."/>
            <person name="Gross S."/>
            <person name="Joshi V."/>
            <person name="Fowler G."/>
            <person name="Nazareth L."/>
            <person name="Reid J."/>
            <person name="Worley K."/>
            <person name="Petrosino J."/>
            <person name="Highlander S."/>
            <person name="Gibbs R."/>
        </authorList>
    </citation>
    <scope>NUCLEOTIDE SEQUENCE [LARGE SCALE GENOMIC DNA]</scope>
    <source>
        <strain evidence="4">ATCC 33030</strain>
    </source>
</reference>
<feature type="domain" description="Long Rib" evidence="3">
    <location>
        <begin position="134"/>
        <end position="218"/>
    </location>
</feature>
<dbReference type="EMBL" id="ACLJ02000001">
    <property type="protein sequence ID" value="EFK55314.1"/>
    <property type="molecule type" value="Genomic_DNA"/>
</dbReference>
<dbReference type="AlphaFoldDB" id="D7WBT3"/>
<keyword evidence="1" id="KW-0472">Membrane</keyword>
<organism evidence="4 5">
    <name type="scientific">Corynebacterium genitalium ATCC 33030</name>
    <dbReference type="NCBI Taxonomy" id="585529"/>
    <lineage>
        <taxon>Bacteria</taxon>
        <taxon>Bacillati</taxon>
        <taxon>Actinomycetota</taxon>
        <taxon>Actinomycetes</taxon>
        <taxon>Mycobacteriales</taxon>
        <taxon>Corynebacteriaceae</taxon>
        <taxon>Corynebacterium</taxon>
    </lineage>
</organism>
<feature type="transmembrane region" description="Helical" evidence="1">
    <location>
        <begin position="342"/>
        <end position="363"/>
    </location>
</feature>
<feature type="domain" description="Long Rib" evidence="3">
    <location>
        <begin position="234"/>
        <end position="320"/>
    </location>
</feature>
<dbReference type="eggNOG" id="ENOG5030JKV">
    <property type="taxonomic scope" value="Bacteria"/>
</dbReference>
<dbReference type="OrthoDB" id="4387690at2"/>
<dbReference type="InterPro" id="IPR044055">
    <property type="entry name" value="RibLong"/>
</dbReference>
<comment type="caution">
    <text evidence="4">The sequence shown here is derived from an EMBL/GenBank/DDBJ whole genome shotgun (WGS) entry which is preliminary data.</text>
</comment>
<keyword evidence="2" id="KW-0732">Signal</keyword>
<feature type="chain" id="PRO_5003108189" description="Long Rib domain-containing protein" evidence="2">
    <location>
        <begin position="32"/>
        <end position="373"/>
    </location>
</feature>
<evidence type="ECO:0000259" key="3">
    <source>
        <dbReference type="Pfam" id="PF18957"/>
    </source>
</evidence>
<feature type="signal peptide" evidence="2">
    <location>
        <begin position="1"/>
        <end position="31"/>
    </location>
</feature>
<accession>D7WBT3</accession>
<keyword evidence="1" id="KW-0812">Transmembrane</keyword>
<dbReference type="NCBIfam" id="NF038186">
    <property type="entry name" value="YPDG_rpt"/>
    <property type="match status" value="1"/>
</dbReference>
<dbReference type="Proteomes" id="UP000004208">
    <property type="component" value="Unassembled WGS sequence"/>
</dbReference>
<keyword evidence="5" id="KW-1185">Reference proteome</keyword>
<protein>
    <recommendedName>
        <fullName evidence="3">Long Rib domain-containing protein</fullName>
    </recommendedName>
</protein>
<keyword evidence="1" id="KW-1133">Transmembrane helix</keyword>
<dbReference type="STRING" id="585529.HMPREF0291_10572"/>
<evidence type="ECO:0000256" key="2">
    <source>
        <dbReference type="SAM" id="SignalP"/>
    </source>
</evidence>